<gene>
    <name evidence="3" type="ORF">NCGR_LOCUS37181</name>
</gene>
<organism evidence="3 4">
    <name type="scientific">Miscanthus lutarioriparius</name>
    <dbReference type="NCBI Taxonomy" id="422564"/>
    <lineage>
        <taxon>Eukaryota</taxon>
        <taxon>Viridiplantae</taxon>
        <taxon>Streptophyta</taxon>
        <taxon>Embryophyta</taxon>
        <taxon>Tracheophyta</taxon>
        <taxon>Spermatophyta</taxon>
        <taxon>Magnoliopsida</taxon>
        <taxon>Liliopsida</taxon>
        <taxon>Poales</taxon>
        <taxon>Poaceae</taxon>
        <taxon>PACMAD clade</taxon>
        <taxon>Panicoideae</taxon>
        <taxon>Andropogonodae</taxon>
        <taxon>Andropogoneae</taxon>
        <taxon>Saccharinae</taxon>
        <taxon>Miscanthus</taxon>
    </lineage>
</organism>
<accession>A0A811Q3B9</accession>
<name>A0A811Q3B9_9POAL</name>
<evidence type="ECO:0000313" key="3">
    <source>
        <dbReference type="EMBL" id="CAD6253556.1"/>
    </source>
</evidence>
<evidence type="ECO:0000313" key="4">
    <source>
        <dbReference type="Proteomes" id="UP000604825"/>
    </source>
</evidence>
<feature type="coiled-coil region" evidence="1">
    <location>
        <begin position="218"/>
        <end position="248"/>
    </location>
</feature>
<dbReference type="AlphaFoldDB" id="A0A811Q3B9"/>
<keyword evidence="4" id="KW-1185">Reference proteome</keyword>
<dbReference type="PANTHER" id="PTHR33157:SF5">
    <property type="entry name" value="OS09G0314100 PROTEIN"/>
    <property type="match status" value="1"/>
</dbReference>
<dbReference type="EMBL" id="CAJGYO010000009">
    <property type="protein sequence ID" value="CAD6253556.1"/>
    <property type="molecule type" value="Genomic_DNA"/>
</dbReference>
<evidence type="ECO:0000256" key="1">
    <source>
        <dbReference type="SAM" id="Coils"/>
    </source>
</evidence>
<evidence type="ECO:0000256" key="2">
    <source>
        <dbReference type="SAM" id="MobiDB-lite"/>
    </source>
</evidence>
<dbReference type="PANTHER" id="PTHR33157">
    <property type="entry name" value="AUTONOMOUS TRANSPOSABLE ELEMENT EN-1 MOSAIC PROTEIN-RELATED"/>
    <property type="match status" value="1"/>
</dbReference>
<feature type="region of interest" description="Disordered" evidence="2">
    <location>
        <begin position="263"/>
        <end position="303"/>
    </location>
</feature>
<comment type="caution">
    <text evidence="3">The sequence shown here is derived from an EMBL/GenBank/DDBJ whole genome shotgun (WGS) entry which is preliminary data.</text>
</comment>
<reference evidence="3" key="1">
    <citation type="submission" date="2020-10" db="EMBL/GenBank/DDBJ databases">
        <authorList>
            <person name="Han B."/>
            <person name="Lu T."/>
            <person name="Zhao Q."/>
            <person name="Huang X."/>
            <person name="Zhao Y."/>
        </authorList>
    </citation>
    <scope>NUCLEOTIDE SEQUENCE</scope>
</reference>
<sequence length="303" mass="34108">MQRLFQVAAGDQQDADCVLEAYLKKRVRNMMYQVYVDAIKEYYREIKHIEIKDAVAWHIDLKYEQYKQEKLEWLNDEVWLLCAYWCSDEYKEANFEPQKATPIDTFAAMKSGMKSLDSNGKCGPISSHKAQKLMDDYLAVVKRIECANEEDGDGADMEVDGHEVEQQQYLNGKVLYDVSSGAPRKHGRLAIANGAVKSSDVRAAERERSVRPSNSVTMQNMSREMEELRCANGRLERENREKDNALQQNKVLVGLVLASGSSHAASESANNGNDVGHTNGDLHAANVDNNQGSDNNDDHALIM</sequence>
<dbReference type="GO" id="GO:0032196">
    <property type="term" value="P:transposition"/>
    <property type="evidence" value="ECO:0007669"/>
    <property type="project" value="InterPro"/>
</dbReference>
<protein>
    <submittedName>
        <fullName evidence="3">Uncharacterized protein</fullName>
    </submittedName>
</protein>
<keyword evidence="1" id="KW-0175">Coiled coil</keyword>
<proteinExistence type="predicted"/>
<dbReference type="Proteomes" id="UP000604825">
    <property type="component" value="Unassembled WGS sequence"/>
</dbReference>
<dbReference type="InterPro" id="IPR039266">
    <property type="entry name" value="EN-1/SPM"/>
</dbReference>